<proteinExistence type="inferred from homology"/>
<evidence type="ECO:0000313" key="4">
    <source>
        <dbReference type="EMBL" id="KAL0906386.1"/>
    </source>
</evidence>
<dbReference type="Proteomes" id="UP001552299">
    <property type="component" value="Unassembled WGS sequence"/>
</dbReference>
<feature type="repeat" description="PPR" evidence="3">
    <location>
        <begin position="302"/>
        <end position="336"/>
    </location>
</feature>
<dbReference type="InterPro" id="IPR011990">
    <property type="entry name" value="TPR-like_helical_dom_sf"/>
</dbReference>
<dbReference type="AlphaFoldDB" id="A0ABD0U7L2"/>
<dbReference type="PROSITE" id="PS51375">
    <property type="entry name" value="PPR"/>
    <property type="match status" value="6"/>
</dbReference>
<comment type="caution">
    <text evidence="4">The sequence shown here is derived from an EMBL/GenBank/DDBJ whole genome shotgun (WGS) entry which is preliminary data.</text>
</comment>
<accession>A0ABD0U7L2</accession>
<dbReference type="EMBL" id="JANQDX010000018">
    <property type="protein sequence ID" value="KAL0906386.1"/>
    <property type="molecule type" value="Genomic_DNA"/>
</dbReference>
<evidence type="ECO:0000256" key="1">
    <source>
        <dbReference type="ARBA" id="ARBA00007626"/>
    </source>
</evidence>
<name>A0ABD0U7L2_DENTH</name>
<feature type="repeat" description="PPR" evidence="3">
    <location>
        <begin position="337"/>
        <end position="371"/>
    </location>
</feature>
<evidence type="ECO:0000313" key="5">
    <source>
        <dbReference type="Proteomes" id="UP001552299"/>
    </source>
</evidence>
<sequence>MKMKIGSEEEKLMKIKIGLEEEKRMKMKTGSDEEKLMKMMKMKIGLEVEKSMKIKIGLEEEKPMTDLQEKLMKKGGMIVFFCTLREYESPLPRAHAHAHAHALLLPCLMPYISVSPYYRLRDAAAGRQTLADTTTARYTLSSDYLSLFRSAVFSFSRRPKLAPSRFPPSCPLSHSSNESTAATRRFLRHLFRPSTASYNALMNSLLLANRTAAASATFSSLLSSGLPLTTSSFTIFLKLILTSPRANRFDDAYSLLDKMLHFGPLPDAVTYSTFIAALSRAGRVSEAMGVLDLMLDNKCSPTPQACTSLIHGYCSQGKIKEAQHFMGLIESYGFAPDTFMYTVLIDALSRSGEFDEVERILGESQVKGWKPDEVTYNVYMNGLCKAGRIGEAFGLLDAMRCNGLFPSLETLNILFDCLCRVCKLQEAVELLGKSAELDWSPDVIFYNTMMSRCLDRGWSTNVLRLLSDMVKRGIEPDACTLTLIIRSMFSDGKRQLAKYMMNVSGSFVPDVVAFNTLLHHFYLFGENKEVINLFADMVQKNVTPNKFTYCIVIDSLYKEERIGEAIDLVLGTIRDDFMQDLISRLLRWLAGGQKFGDILKLFQKLGQDSIIDVACFNSLIISCCKIQGLDMLSLHVLLVSYGSLRNSTSANASWI</sequence>
<keyword evidence="5" id="KW-1185">Reference proteome</keyword>
<feature type="repeat" description="PPR" evidence="3">
    <location>
        <begin position="442"/>
        <end position="476"/>
    </location>
</feature>
<dbReference type="Pfam" id="PF13041">
    <property type="entry name" value="PPR_2"/>
    <property type="match status" value="4"/>
</dbReference>
<keyword evidence="2" id="KW-0677">Repeat</keyword>
<dbReference type="InterPro" id="IPR002885">
    <property type="entry name" value="PPR_rpt"/>
</dbReference>
<feature type="repeat" description="PPR" evidence="3">
    <location>
        <begin position="372"/>
        <end position="406"/>
    </location>
</feature>
<feature type="repeat" description="PPR" evidence="3">
    <location>
        <begin position="510"/>
        <end position="544"/>
    </location>
</feature>
<organism evidence="4 5">
    <name type="scientific">Dendrobium thyrsiflorum</name>
    <name type="common">Pinecone-like raceme dendrobium</name>
    <name type="synonym">Orchid</name>
    <dbReference type="NCBI Taxonomy" id="117978"/>
    <lineage>
        <taxon>Eukaryota</taxon>
        <taxon>Viridiplantae</taxon>
        <taxon>Streptophyta</taxon>
        <taxon>Embryophyta</taxon>
        <taxon>Tracheophyta</taxon>
        <taxon>Spermatophyta</taxon>
        <taxon>Magnoliopsida</taxon>
        <taxon>Liliopsida</taxon>
        <taxon>Asparagales</taxon>
        <taxon>Orchidaceae</taxon>
        <taxon>Epidendroideae</taxon>
        <taxon>Malaxideae</taxon>
        <taxon>Dendrobiinae</taxon>
        <taxon>Dendrobium</taxon>
    </lineage>
</organism>
<gene>
    <name evidence="4" type="ORF">M5K25_024877</name>
</gene>
<feature type="repeat" description="PPR" evidence="3">
    <location>
        <begin position="267"/>
        <end position="301"/>
    </location>
</feature>
<dbReference type="Gene3D" id="1.25.40.10">
    <property type="entry name" value="Tetratricopeptide repeat domain"/>
    <property type="match status" value="3"/>
</dbReference>
<dbReference type="NCBIfam" id="TIGR00756">
    <property type="entry name" value="PPR"/>
    <property type="match status" value="6"/>
</dbReference>
<dbReference type="PANTHER" id="PTHR47941">
    <property type="entry name" value="PENTATRICOPEPTIDE REPEAT-CONTAINING PROTEIN 3, MITOCHONDRIAL"/>
    <property type="match status" value="1"/>
</dbReference>
<evidence type="ECO:0000256" key="3">
    <source>
        <dbReference type="PROSITE-ProRule" id="PRU00708"/>
    </source>
</evidence>
<evidence type="ECO:0000256" key="2">
    <source>
        <dbReference type="ARBA" id="ARBA00022737"/>
    </source>
</evidence>
<protein>
    <recommendedName>
        <fullName evidence="6">Pentatricopeptide repeat-containing protein</fullName>
    </recommendedName>
</protein>
<evidence type="ECO:0008006" key="6">
    <source>
        <dbReference type="Google" id="ProtNLM"/>
    </source>
</evidence>
<reference evidence="4 5" key="1">
    <citation type="journal article" date="2024" name="Plant Biotechnol. J.">
        <title>Dendrobium thyrsiflorum genome and its molecular insights into genes involved in important horticultural traits.</title>
        <authorList>
            <person name="Chen B."/>
            <person name="Wang J.Y."/>
            <person name="Zheng P.J."/>
            <person name="Li K.L."/>
            <person name="Liang Y.M."/>
            <person name="Chen X.F."/>
            <person name="Zhang C."/>
            <person name="Zhao X."/>
            <person name="He X."/>
            <person name="Zhang G.Q."/>
            <person name="Liu Z.J."/>
            <person name="Xu Q."/>
        </authorList>
    </citation>
    <scope>NUCLEOTIDE SEQUENCE [LARGE SCALE GENOMIC DNA]</scope>
    <source>
        <strain evidence="4">GZMU011</strain>
    </source>
</reference>
<dbReference type="Pfam" id="PF01535">
    <property type="entry name" value="PPR"/>
    <property type="match status" value="1"/>
</dbReference>
<comment type="similarity">
    <text evidence="1">Belongs to the PPR family. P subfamily.</text>
</comment>